<proteinExistence type="predicted"/>
<evidence type="ECO:0000259" key="2">
    <source>
        <dbReference type="Pfam" id="PF06381"/>
    </source>
</evidence>
<reference evidence="3" key="1">
    <citation type="journal article" date="2021" name="Proc. Natl. Acad. Sci. U.S.A.">
        <title>A Catalog of Tens of Thousands of Viruses from Human Metagenomes Reveals Hidden Associations with Chronic Diseases.</title>
        <authorList>
            <person name="Tisza M.J."/>
            <person name="Buck C.B."/>
        </authorList>
    </citation>
    <scope>NUCLEOTIDE SEQUENCE</scope>
    <source>
        <strain evidence="3">Ctj3P51</strain>
    </source>
</reference>
<evidence type="ECO:0000313" key="3">
    <source>
        <dbReference type="EMBL" id="DAD96418.1"/>
    </source>
</evidence>
<sequence length="544" mass="61514">MSEDTARAEQVLRDFANGFMRHSDFRDFEDGLHNGIESVTKTAAESVAINDAYGNSLAAVGTDDKVKSFSSYGFDNSTLNWPLWLALYNDSWVFRRAIDKPAQDEVNCGFMLHGNGDYSAIYKAYERYKFDMIQLLQWGALFGGSVGIMMFDGIPDEKMQYPINPKLIRRRKMRIYVTDRWYGVQGSDDDLVTNMRDMDFGKPKYYNICFADGRQYKVHHSYVLRYEHRTAPKLIKCGQLQGWGYAEGSHILNELSRDDQLKSSITSLINKSLIEVVKMSGMRGVFMGADKGNEEQLTKRLEMVNWARTYNSLTFLDKDDEYIMNQLANISGLSQLLETNMWLVAAALEMQGVLFGDLKGGLSQESDAFHRYSVTIKNRCDSYFRPVLQKLLTVLFLSYGLNEAPDFEFRPLDQEAVNDAKIASLQNYANMLETLLGQGIISKYQSAVSLRDFLNDNVINIDFNPMQLNKLQFEEEAEILAAYKTAGKAAPSEILGEQFPNESNPFAGRYTPATGTEFREEQSEAVPPTTAATEGPVDETGEGE</sequence>
<accession>A0A8S5NQ67</accession>
<feature type="domain" description="Anti-CBASS protein Acb1-like N-terminal" evidence="2">
    <location>
        <begin position="85"/>
        <end position="415"/>
    </location>
</feature>
<feature type="region of interest" description="Disordered" evidence="1">
    <location>
        <begin position="496"/>
        <end position="544"/>
    </location>
</feature>
<dbReference type="Pfam" id="PF06381">
    <property type="entry name" value="Phage_portal_3"/>
    <property type="match status" value="1"/>
</dbReference>
<dbReference type="EMBL" id="BK015217">
    <property type="protein sequence ID" value="DAD96418.1"/>
    <property type="molecule type" value="Genomic_DNA"/>
</dbReference>
<evidence type="ECO:0000256" key="1">
    <source>
        <dbReference type="SAM" id="MobiDB-lite"/>
    </source>
</evidence>
<dbReference type="InterPro" id="IPR024459">
    <property type="entry name" value="Acb1-like_N"/>
</dbReference>
<name>A0A8S5NQ67_9CAUD</name>
<organism evidence="3">
    <name type="scientific">Myoviridae sp. ctj3P51</name>
    <dbReference type="NCBI Taxonomy" id="2826687"/>
    <lineage>
        <taxon>Viruses</taxon>
        <taxon>Duplodnaviria</taxon>
        <taxon>Heunggongvirae</taxon>
        <taxon>Uroviricota</taxon>
        <taxon>Caudoviricetes</taxon>
    </lineage>
</organism>
<protein>
    <submittedName>
        <fullName evidence="3">Portal</fullName>
    </submittedName>
</protein>